<dbReference type="Proteomes" id="UP000225564">
    <property type="component" value="Segment"/>
</dbReference>
<accession>A0A1W6JUS0</accession>
<organism evidence="1 2">
    <name type="scientific">Vibrio phage pVco-5</name>
    <dbReference type="NCBI Taxonomy" id="1965485"/>
    <lineage>
        <taxon>Viruses</taxon>
        <taxon>Duplodnaviria</taxon>
        <taxon>Heunggongvirae</taxon>
        <taxon>Uroviricota</taxon>
        <taxon>Caudoviricetes</taxon>
        <taxon>Schitoviridae</taxon>
        <taxon>Vicoquintavirus</taxon>
        <taxon>Vicoquintavirus Pvco5</taxon>
    </lineage>
</organism>
<evidence type="ECO:0000313" key="2">
    <source>
        <dbReference type="Proteomes" id="UP000225564"/>
    </source>
</evidence>
<dbReference type="EMBL" id="KY612839">
    <property type="protein sequence ID" value="ARM71018.1"/>
    <property type="molecule type" value="Genomic_DNA"/>
</dbReference>
<evidence type="ECO:0000313" key="1">
    <source>
        <dbReference type="EMBL" id="ARM71018.1"/>
    </source>
</evidence>
<name>A0A1W6JUS0_9CAUD</name>
<reference evidence="1 2" key="1">
    <citation type="submission" date="2017-02" db="EMBL/GenBank/DDBJ databases">
        <title>Comeplete genome sequence of Bacteriophage pVco-5, that infects Vibrio corallilyticus.</title>
        <authorList>
            <person name="Kim H.J."/>
            <person name="Park S.C."/>
        </authorList>
    </citation>
    <scope>NUCLEOTIDE SEQUENCE [LARGE SCALE GENOMIC DNA]</scope>
</reference>
<proteinExistence type="predicted"/>
<gene>
    <name evidence="1" type="ORF">pVco5_030</name>
</gene>
<protein>
    <submittedName>
        <fullName evidence="1">Uncharacterized protein</fullName>
    </submittedName>
</protein>
<sequence>MLLIQTYYELKHTDADEYWFSYKTYDSVFIQNKCMYHYPELAPDVATWIYNKEIIPTPRRTNGINT</sequence>
<keyword evidence="2" id="KW-1185">Reference proteome</keyword>